<gene>
    <name evidence="5" type="ORF">A8926_7748</name>
</gene>
<keyword evidence="2 5" id="KW-0489">Methyltransferase</keyword>
<dbReference type="Pfam" id="PF08241">
    <property type="entry name" value="Methyltransf_11"/>
    <property type="match status" value="1"/>
</dbReference>
<dbReference type="Gene3D" id="3.40.50.150">
    <property type="entry name" value="Vaccinia Virus protein VP39"/>
    <property type="match status" value="1"/>
</dbReference>
<name>A0A2N3Y9N7_SACSN</name>
<dbReference type="Proteomes" id="UP000233786">
    <property type="component" value="Unassembled WGS sequence"/>
</dbReference>
<dbReference type="InterPro" id="IPR013216">
    <property type="entry name" value="Methyltransf_11"/>
</dbReference>
<reference evidence="5" key="1">
    <citation type="submission" date="2017-12" db="EMBL/GenBank/DDBJ databases">
        <title>Sequencing the genomes of 1000 Actinobacteria strains.</title>
        <authorList>
            <person name="Klenk H.-P."/>
        </authorList>
    </citation>
    <scope>NUCLEOTIDE SEQUENCE [LARGE SCALE GENOMIC DNA]</scope>
    <source>
        <strain evidence="5">DSM 44228</strain>
    </source>
</reference>
<protein>
    <submittedName>
        <fullName evidence="5">Methyltransferase family protein</fullName>
    </submittedName>
</protein>
<comment type="similarity">
    <text evidence="1">Belongs to the methyltransferase superfamily.</text>
</comment>
<dbReference type="STRING" id="994479.GCA_000194155_00407"/>
<proteinExistence type="inferred from homology"/>
<dbReference type="GO" id="GO:0032259">
    <property type="term" value="P:methylation"/>
    <property type="evidence" value="ECO:0007669"/>
    <property type="project" value="UniProtKB-KW"/>
</dbReference>
<evidence type="ECO:0000313" key="6">
    <source>
        <dbReference type="Proteomes" id="UP000233786"/>
    </source>
</evidence>
<dbReference type="InterPro" id="IPR029063">
    <property type="entry name" value="SAM-dependent_MTases_sf"/>
</dbReference>
<comment type="caution">
    <text evidence="5">The sequence shown here is derived from an EMBL/GenBank/DDBJ whole genome shotgun (WGS) entry which is preliminary data.</text>
</comment>
<organism evidence="5 6">
    <name type="scientific">Saccharopolyspora spinosa</name>
    <dbReference type="NCBI Taxonomy" id="60894"/>
    <lineage>
        <taxon>Bacteria</taxon>
        <taxon>Bacillati</taxon>
        <taxon>Actinomycetota</taxon>
        <taxon>Actinomycetes</taxon>
        <taxon>Pseudonocardiales</taxon>
        <taxon>Pseudonocardiaceae</taxon>
        <taxon>Saccharopolyspora</taxon>
    </lineage>
</organism>
<evidence type="ECO:0000256" key="2">
    <source>
        <dbReference type="ARBA" id="ARBA00022603"/>
    </source>
</evidence>
<keyword evidence="6" id="KW-1185">Reference proteome</keyword>
<dbReference type="CDD" id="cd02440">
    <property type="entry name" value="AdoMet_MTases"/>
    <property type="match status" value="1"/>
</dbReference>
<feature type="domain" description="Methyltransferase type 11" evidence="4">
    <location>
        <begin position="54"/>
        <end position="148"/>
    </location>
</feature>
<keyword evidence="3" id="KW-0808">Transferase</keyword>
<evidence type="ECO:0000256" key="1">
    <source>
        <dbReference type="ARBA" id="ARBA00008361"/>
    </source>
</evidence>
<evidence type="ECO:0000313" key="5">
    <source>
        <dbReference type="EMBL" id="PKW19571.1"/>
    </source>
</evidence>
<evidence type="ECO:0000259" key="4">
    <source>
        <dbReference type="Pfam" id="PF08241"/>
    </source>
</evidence>
<dbReference type="PANTHER" id="PTHR44942:SF4">
    <property type="entry name" value="METHYLTRANSFERASE TYPE 11 DOMAIN-CONTAINING PROTEIN"/>
    <property type="match status" value="1"/>
</dbReference>
<dbReference type="PANTHER" id="PTHR44942">
    <property type="entry name" value="METHYLTRANSF_11 DOMAIN-CONTAINING PROTEIN"/>
    <property type="match status" value="1"/>
</dbReference>
<dbReference type="RefSeq" id="WP_010306018.1">
    <property type="nucleotide sequence ID" value="NZ_CP061007.1"/>
</dbReference>
<dbReference type="EMBL" id="PJNB01000001">
    <property type="protein sequence ID" value="PKW19571.1"/>
    <property type="molecule type" value="Genomic_DNA"/>
</dbReference>
<dbReference type="GO" id="GO:0008757">
    <property type="term" value="F:S-adenosylmethionine-dependent methyltransferase activity"/>
    <property type="evidence" value="ECO:0007669"/>
    <property type="project" value="InterPro"/>
</dbReference>
<accession>A0A2N3Y9N7</accession>
<evidence type="ECO:0000256" key="3">
    <source>
        <dbReference type="ARBA" id="ARBA00022679"/>
    </source>
</evidence>
<dbReference type="AlphaFoldDB" id="A0A2N3Y9N7"/>
<dbReference type="InterPro" id="IPR051052">
    <property type="entry name" value="Diverse_substrate_MTase"/>
</dbReference>
<dbReference type="SUPFAM" id="SSF53335">
    <property type="entry name" value="S-adenosyl-L-methionine-dependent methyltransferases"/>
    <property type="match status" value="1"/>
</dbReference>
<sequence>MRTWRKPARPQVTPSPNIWHWPELFEIENRAQDSTGALWRALRERCEWAGRDVVDIGCGDGFHLPLFAATARTVIGVEPHPPLAERARGRLAGTPGVDVRVAPAQQLPLADASVDLVHARTAYFFGAGCEPGLAEAERVLRPGGMIAIVDLDASRPPYGDWMRADAPQIDPDAIESFFERHDFDSAPVDTLWRFDDRETLEAVLGIEFSAKVAARAARETPGRTIPVGYRLRTRRKPAGLLRA</sequence>